<organism evidence="2 3">
    <name type="scientific">Monilinia fructicola</name>
    <name type="common">Brown rot fungus</name>
    <name type="synonym">Ciboria fructicola</name>
    <dbReference type="NCBI Taxonomy" id="38448"/>
    <lineage>
        <taxon>Eukaryota</taxon>
        <taxon>Fungi</taxon>
        <taxon>Dikarya</taxon>
        <taxon>Ascomycota</taxon>
        <taxon>Pezizomycotina</taxon>
        <taxon>Leotiomycetes</taxon>
        <taxon>Helotiales</taxon>
        <taxon>Sclerotiniaceae</taxon>
        <taxon>Monilinia</taxon>
    </lineage>
</organism>
<dbReference type="Proteomes" id="UP000322873">
    <property type="component" value="Unassembled WGS sequence"/>
</dbReference>
<dbReference type="PANTHER" id="PTHR35910">
    <property type="entry name" value="2EXR DOMAIN-CONTAINING PROTEIN"/>
    <property type="match status" value="1"/>
</dbReference>
<accession>A0A5M9K3L5</accession>
<dbReference type="VEuPathDB" id="FungiDB:MFRU_030g00040"/>
<comment type="caution">
    <text evidence="2">The sequence shown here is derived from an EMBL/GenBank/DDBJ whole genome shotgun (WGS) entry which is preliminary data.</text>
</comment>
<evidence type="ECO:0000313" key="3">
    <source>
        <dbReference type="Proteomes" id="UP000322873"/>
    </source>
</evidence>
<name>A0A5M9K3L5_MONFR</name>
<proteinExistence type="predicted"/>
<gene>
    <name evidence="2" type="ORF">EYC84_003864</name>
</gene>
<dbReference type="InterPro" id="IPR045518">
    <property type="entry name" value="2EXR"/>
</dbReference>
<feature type="domain" description="2EXR" evidence="1">
    <location>
        <begin position="144"/>
        <end position="226"/>
    </location>
</feature>
<reference evidence="2 3" key="1">
    <citation type="submission" date="2019-06" db="EMBL/GenBank/DDBJ databases">
        <title>Genome Sequence of the Brown Rot Fungal Pathogen Monilinia fructicola.</title>
        <authorList>
            <person name="De Miccolis Angelini R.M."/>
            <person name="Landi L."/>
            <person name="Abate D."/>
            <person name="Pollastro S."/>
            <person name="Romanazzi G."/>
            <person name="Faretra F."/>
        </authorList>
    </citation>
    <scope>NUCLEOTIDE SEQUENCE [LARGE SCALE GENOMIC DNA]</scope>
    <source>
        <strain evidence="2 3">Mfrc123</strain>
    </source>
</reference>
<keyword evidence="3" id="KW-1185">Reference proteome</keyword>
<evidence type="ECO:0000259" key="1">
    <source>
        <dbReference type="Pfam" id="PF20150"/>
    </source>
</evidence>
<protein>
    <recommendedName>
        <fullName evidence="1">2EXR domain-containing protein</fullName>
    </recommendedName>
</protein>
<dbReference type="Pfam" id="PF20150">
    <property type="entry name" value="2EXR"/>
    <property type="match status" value="1"/>
</dbReference>
<sequence length="394" mass="45227">MSCLKNTNRASIKNQFAFLHAIQQRSLTYTLPVAEFEQHTLSIQIGKIKSRYKFLQQPWRSSEGQILTRTNPHKHKSSQARILTRTNQYNIKSFSGCLEAKSFSRALGSVIELSLTAIIPSKTIIPSTTMTPLTATTPSTISDFPIFMKLVPEMREAIWKFSLPEMRVIDLIYDKNQDKYLSFRSKVPSLLHTNRESRSFAQRFYQLAFPTKTYPANIWIRFDKDCVYFTDWLAGCNTKTWFEHVNIGPLGKKKGTGIQDLKSIQRVAVNSVYFDIPRQTAPELKRLEWPTEAPVISVVGAQYNKHISHLGRYQKCACNGFIVRPEGTAKSTPLEYIQNCSCEAYVPDPADEHEAEDDLPKRRWGLSENELEDLIADERKAKYVRGQMQPAKQY</sequence>
<evidence type="ECO:0000313" key="2">
    <source>
        <dbReference type="EMBL" id="KAA8574612.1"/>
    </source>
</evidence>
<dbReference type="AlphaFoldDB" id="A0A5M9K3L5"/>
<dbReference type="PANTHER" id="PTHR35910:SF6">
    <property type="entry name" value="2EXR DOMAIN-CONTAINING PROTEIN"/>
    <property type="match status" value="1"/>
</dbReference>
<dbReference type="EMBL" id="VICG01000002">
    <property type="protein sequence ID" value="KAA8574612.1"/>
    <property type="molecule type" value="Genomic_DNA"/>
</dbReference>